<evidence type="ECO:0000313" key="2">
    <source>
        <dbReference type="RefSeq" id="XP_022744544.1"/>
    </source>
</evidence>
<evidence type="ECO:0000313" key="1">
    <source>
        <dbReference type="Proteomes" id="UP000515121"/>
    </source>
</evidence>
<dbReference type="GeneID" id="111295350"/>
<accession>A0A6P5YVI8</accession>
<name>A0A6P5YVI8_DURZI</name>
<gene>
    <name evidence="2" type="primary">LOC111295350</name>
</gene>
<dbReference type="AlphaFoldDB" id="A0A6P5YVI8"/>
<dbReference type="RefSeq" id="XP_022744544.1">
    <property type="nucleotide sequence ID" value="XM_022888809.1"/>
</dbReference>
<dbReference type="Proteomes" id="UP000515121">
    <property type="component" value="Unplaced"/>
</dbReference>
<sequence length="107" mass="12368">MKSLLFNLLNFPGCFSSSSRYDLCSTLIFSGFHRMLHADCGRCCINGRRNFFTISPNISHVFWRLMIRSSMVNPKISHHPTICYRPIQPSDLEILEQIHSDVFLISC</sequence>
<proteinExistence type="predicted"/>
<dbReference type="KEGG" id="dzi:111295350"/>
<protein>
    <submittedName>
        <fullName evidence="2">Uncharacterized protein LOC111295350</fullName>
    </submittedName>
</protein>
<dbReference type="OrthoDB" id="47374at2759"/>
<organism evidence="1 2">
    <name type="scientific">Durio zibethinus</name>
    <name type="common">Durian</name>
    <dbReference type="NCBI Taxonomy" id="66656"/>
    <lineage>
        <taxon>Eukaryota</taxon>
        <taxon>Viridiplantae</taxon>
        <taxon>Streptophyta</taxon>
        <taxon>Embryophyta</taxon>
        <taxon>Tracheophyta</taxon>
        <taxon>Spermatophyta</taxon>
        <taxon>Magnoliopsida</taxon>
        <taxon>eudicotyledons</taxon>
        <taxon>Gunneridae</taxon>
        <taxon>Pentapetalae</taxon>
        <taxon>rosids</taxon>
        <taxon>malvids</taxon>
        <taxon>Malvales</taxon>
        <taxon>Malvaceae</taxon>
        <taxon>Helicteroideae</taxon>
        <taxon>Durio</taxon>
    </lineage>
</organism>
<keyword evidence="1" id="KW-1185">Reference proteome</keyword>
<reference evidence="2" key="1">
    <citation type="submission" date="2025-08" db="UniProtKB">
        <authorList>
            <consortium name="RefSeq"/>
        </authorList>
    </citation>
    <scope>IDENTIFICATION</scope>
    <source>
        <tissue evidence="2">Fruit stalk</tissue>
    </source>
</reference>